<evidence type="ECO:0000313" key="3">
    <source>
        <dbReference type="Proteomes" id="UP000288805"/>
    </source>
</evidence>
<dbReference type="AlphaFoldDB" id="A0A438KL37"/>
<reference evidence="2 3" key="1">
    <citation type="journal article" date="2018" name="PLoS Genet.">
        <title>Population sequencing reveals clonal diversity and ancestral inbreeding in the grapevine cultivar Chardonnay.</title>
        <authorList>
            <person name="Roach M.J."/>
            <person name="Johnson D.L."/>
            <person name="Bohlmann J."/>
            <person name="van Vuuren H.J."/>
            <person name="Jones S.J."/>
            <person name="Pretorius I.S."/>
            <person name="Schmidt S.A."/>
            <person name="Borneman A.R."/>
        </authorList>
    </citation>
    <scope>NUCLEOTIDE SEQUENCE [LARGE SCALE GENOMIC DNA]</scope>
    <source>
        <strain evidence="3">cv. Chardonnay</strain>
        <tissue evidence="2">Leaf</tissue>
    </source>
</reference>
<feature type="region of interest" description="Disordered" evidence="1">
    <location>
        <begin position="28"/>
        <end position="55"/>
    </location>
</feature>
<name>A0A438KL37_VITVI</name>
<evidence type="ECO:0000313" key="2">
    <source>
        <dbReference type="EMBL" id="RVX21924.1"/>
    </source>
</evidence>
<organism evidence="2 3">
    <name type="scientific">Vitis vinifera</name>
    <name type="common">Grape</name>
    <dbReference type="NCBI Taxonomy" id="29760"/>
    <lineage>
        <taxon>Eukaryota</taxon>
        <taxon>Viridiplantae</taxon>
        <taxon>Streptophyta</taxon>
        <taxon>Embryophyta</taxon>
        <taxon>Tracheophyta</taxon>
        <taxon>Spermatophyta</taxon>
        <taxon>Magnoliopsida</taxon>
        <taxon>eudicotyledons</taxon>
        <taxon>Gunneridae</taxon>
        <taxon>Pentapetalae</taxon>
        <taxon>rosids</taxon>
        <taxon>Vitales</taxon>
        <taxon>Vitaceae</taxon>
        <taxon>Viteae</taxon>
        <taxon>Vitis</taxon>
    </lineage>
</organism>
<feature type="region of interest" description="Disordered" evidence="1">
    <location>
        <begin position="1"/>
        <end position="20"/>
    </location>
</feature>
<protein>
    <submittedName>
        <fullName evidence="2">Uncharacterized protein</fullName>
    </submittedName>
</protein>
<dbReference type="EMBL" id="QGNW01000004">
    <property type="protein sequence ID" value="RVX21924.1"/>
    <property type="molecule type" value="Genomic_DNA"/>
</dbReference>
<feature type="compositionally biased region" description="Polar residues" evidence="1">
    <location>
        <begin position="83"/>
        <end position="92"/>
    </location>
</feature>
<gene>
    <name evidence="2" type="ORF">CK203_001355</name>
</gene>
<comment type="caution">
    <text evidence="2">The sequence shown here is derived from an EMBL/GenBank/DDBJ whole genome shotgun (WGS) entry which is preliminary data.</text>
</comment>
<dbReference type="Proteomes" id="UP000288805">
    <property type="component" value="Unassembled WGS sequence"/>
</dbReference>
<feature type="compositionally biased region" description="Basic and acidic residues" evidence="1">
    <location>
        <begin position="1"/>
        <end position="10"/>
    </location>
</feature>
<proteinExistence type="predicted"/>
<feature type="region of interest" description="Disordered" evidence="1">
    <location>
        <begin position="68"/>
        <end position="94"/>
    </location>
</feature>
<sequence length="238" mass="26131">MMGRVSRDWTGRVVSSAVRSPITRSWAQSGAMHPLSPTANPKESRGVGGPGLKSGVMGLKMKGVAASEISPEAGPSHRLDEGPSSSAAQDHNNSQKKDLLLMGLAPGNTHVPEPFVARETEDMRKLNGVARISETDKALEEESMRGVFRSFWGWNEEARADNTMWLTVYEGCNERSNGCKELGANKSNSDKGRGMFGVGDIYDTQTERGEQEGKWEESGLAKFSQFLVSPRRDWRRKS</sequence>
<accession>A0A438KL37</accession>
<evidence type="ECO:0000256" key="1">
    <source>
        <dbReference type="SAM" id="MobiDB-lite"/>
    </source>
</evidence>